<proteinExistence type="predicted"/>
<reference evidence="1" key="1">
    <citation type="submission" date="2022-11" db="EMBL/GenBank/DDBJ databases">
        <authorList>
            <person name="Kikuchi T."/>
        </authorList>
    </citation>
    <scope>NUCLEOTIDE SEQUENCE</scope>
    <source>
        <strain evidence="1">PS1010</strain>
    </source>
</reference>
<name>A0A9P1J301_9PELO</name>
<sequence>MALRLVVHELQLFMTREQKRKIEEFETLQNRIEPEFEATIYKPMVGIFTDHEHTDKEIGEKIRSMDEMTAKNELELVIDEINELLNHLDTLFHQLRQFISTNNLDLQPIH</sequence>
<evidence type="ECO:0000313" key="2">
    <source>
        <dbReference type="Proteomes" id="UP001152747"/>
    </source>
</evidence>
<dbReference type="EMBL" id="CANHGI010000006">
    <property type="protein sequence ID" value="CAI5454755.1"/>
    <property type="molecule type" value="Genomic_DNA"/>
</dbReference>
<evidence type="ECO:0000313" key="1">
    <source>
        <dbReference type="EMBL" id="CAI5454755.1"/>
    </source>
</evidence>
<accession>A0A9P1J301</accession>
<gene>
    <name evidence="1" type="ORF">CAMP_LOCUS17392</name>
</gene>
<dbReference type="AlphaFoldDB" id="A0A9P1J301"/>
<keyword evidence="2" id="KW-1185">Reference proteome</keyword>
<comment type="caution">
    <text evidence="1">The sequence shown here is derived from an EMBL/GenBank/DDBJ whole genome shotgun (WGS) entry which is preliminary data.</text>
</comment>
<protein>
    <submittedName>
        <fullName evidence="1">Uncharacterized protein</fullName>
    </submittedName>
</protein>
<organism evidence="1 2">
    <name type="scientific">Caenorhabditis angaria</name>
    <dbReference type="NCBI Taxonomy" id="860376"/>
    <lineage>
        <taxon>Eukaryota</taxon>
        <taxon>Metazoa</taxon>
        <taxon>Ecdysozoa</taxon>
        <taxon>Nematoda</taxon>
        <taxon>Chromadorea</taxon>
        <taxon>Rhabditida</taxon>
        <taxon>Rhabditina</taxon>
        <taxon>Rhabditomorpha</taxon>
        <taxon>Rhabditoidea</taxon>
        <taxon>Rhabditidae</taxon>
        <taxon>Peloderinae</taxon>
        <taxon>Caenorhabditis</taxon>
    </lineage>
</organism>
<dbReference type="Proteomes" id="UP001152747">
    <property type="component" value="Unassembled WGS sequence"/>
</dbReference>